<protein>
    <submittedName>
        <fullName evidence="2">Uncharacterized protein</fullName>
    </submittedName>
</protein>
<sequence>MSRTSLDSIRSAAKHSPHLALRCEGEDGRESGRSGRGARQQSDGEGSGSKQEERGVARVERQRSNAGLQGCTQCPALYIDSAGWWIAGGTPEFCWSETKEEGQQRKQHAAGLRHQLLSTCLSHGPPRSCEPARRIPIITNHESVAVNVSVSREKAKADDIIVICIYSSQGHAIVPTAHQHNLRLVRTHSLALLSPTYHKRLGSTGCAALADSNVTVSSYSIAMRGKVRYAWSPAGIPSRPFCPPSRSTIVHTYDSVPRPLIILARLKQHSPSIDSTAHALES</sequence>
<reference evidence="2 3" key="1">
    <citation type="journal article" date="2012" name="PLoS Pathog.">
        <title>Diverse lifestyles and strategies of plant pathogenesis encoded in the genomes of eighteen Dothideomycetes fungi.</title>
        <authorList>
            <person name="Ohm R.A."/>
            <person name="Feau N."/>
            <person name="Henrissat B."/>
            <person name="Schoch C.L."/>
            <person name="Horwitz B.A."/>
            <person name="Barry K.W."/>
            <person name="Condon B.J."/>
            <person name="Copeland A.C."/>
            <person name="Dhillon B."/>
            <person name="Glaser F."/>
            <person name="Hesse C.N."/>
            <person name="Kosti I."/>
            <person name="LaButti K."/>
            <person name="Lindquist E.A."/>
            <person name="Lucas S."/>
            <person name="Salamov A.A."/>
            <person name="Bradshaw R.E."/>
            <person name="Ciuffetti L."/>
            <person name="Hamelin R.C."/>
            <person name="Kema G.H.J."/>
            <person name="Lawrence C."/>
            <person name="Scott J.A."/>
            <person name="Spatafora J.W."/>
            <person name="Turgeon B.G."/>
            <person name="de Wit P.J.G.M."/>
            <person name="Zhong S."/>
            <person name="Goodwin S.B."/>
            <person name="Grigoriev I.V."/>
        </authorList>
    </citation>
    <scope>NUCLEOTIDE SEQUENCE [LARGE SCALE GENOMIC DNA]</scope>
    <source>
        <strain evidence="2 3">CIRAD86</strain>
    </source>
</reference>
<gene>
    <name evidence="2" type="ORF">MYCFIDRAFT_169657</name>
</gene>
<organism evidence="2 3">
    <name type="scientific">Pseudocercospora fijiensis (strain CIRAD86)</name>
    <name type="common">Black leaf streak disease fungus</name>
    <name type="synonym">Mycosphaerella fijiensis</name>
    <dbReference type="NCBI Taxonomy" id="383855"/>
    <lineage>
        <taxon>Eukaryota</taxon>
        <taxon>Fungi</taxon>
        <taxon>Dikarya</taxon>
        <taxon>Ascomycota</taxon>
        <taxon>Pezizomycotina</taxon>
        <taxon>Dothideomycetes</taxon>
        <taxon>Dothideomycetidae</taxon>
        <taxon>Mycosphaerellales</taxon>
        <taxon>Mycosphaerellaceae</taxon>
        <taxon>Pseudocercospora</taxon>
    </lineage>
</organism>
<dbReference type="AlphaFoldDB" id="N1Q841"/>
<feature type="compositionally biased region" description="Basic and acidic residues" evidence="1">
    <location>
        <begin position="50"/>
        <end position="62"/>
    </location>
</feature>
<dbReference type="EMBL" id="KB446555">
    <property type="protein sequence ID" value="EME87931.1"/>
    <property type="molecule type" value="Genomic_DNA"/>
</dbReference>
<dbReference type="VEuPathDB" id="FungiDB:MYCFIDRAFT_169657"/>
<name>N1Q841_PSEFD</name>
<evidence type="ECO:0000313" key="2">
    <source>
        <dbReference type="EMBL" id="EME87931.1"/>
    </source>
</evidence>
<evidence type="ECO:0000313" key="3">
    <source>
        <dbReference type="Proteomes" id="UP000016932"/>
    </source>
</evidence>
<evidence type="ECO:0000256" key="1">
    <source>
        <dbReference type="SAM" id="MobiDB-lite"/>
    </source>
</evidence>
<feature type="region of interest" description="Disordered" evidence="1">
    <location>
        <begin position="1"/>
        <end position="62"/>
    </location>
</feature>
<dbReference type="GeneID" id="19332391"/>
<feature type="compositionally biased region" description="Basic and acidic residues" evidence="1">
    <location>
        <begin position="21"/>
        <end position="33"/>
    </location>
</feature>
<accession>N1Q841</accession>
<dbReference type="RefSeq" id="XP_007921195.1">
    <property type="nucleotide sequence ID" value="XM_007923004.1"/>
</dbReference>
<dbReference type="Proteomes" id="UP000016932">
    <property type="component" value="Unassembled WGS sequence"/>
</dbReference>
<dbReference type="KEGG" id="pfj:MYCFIDRAFT_169657"/>
<keyword evidence="3" id="KW-1185">Reference proteome</keyword>
<proteinExistence type="predicted"/>
<dbReference type="HOGENOM" id="CLU_987399_0_0_1"/>